<dbReference type="GO" id="GO:0030313">
    <property type="term" value="C:cell envelope"/>
    <property type="evidence" value="ECO:0007669"/>
    <property type="project" value="UniProtKB-SubCell"/>
</dbReference>
<reference evidence="8 9" key="1">
    <citation type="submission" date="2016-10" db="EMBL/GenBank/DDBJ databases">
        <authorList>
            <person name="de Groot N.N."/>
        </authorList>
    </citation>
    <scope>NUCLEOTIDE SEQUENCE [LARGE SCALE GENOMIC DNA]</scope>
    <source>
        <strain evidence="8 9">LMG 2247</strain>
    </source>
</reference>
<dbReference type="PANTHER" id="PTHR35936:SF17">
    <property type="entry name" value="ARGININE-BINDING EXTRACELLULAR PROTEIN ARTP"/>
    <property type="match status" value="1"/>
</dbReference>
<feature type="domain" description="Solute-binding protein family 3/N-terminal" evidence="6">
    <location>
        <begin position="32"/>
        <end position="249"/>
    </location>
</feature>
<feature type="domain" description="Ionotropic glutamate receptor C-terminal" evidence="7">
    <location>
        <begin position="32"/>
        <end position="248"/>
    </location>
</feature>
<evidence type="ECO:0000256" key="5">
    <source>
        <dbReference type="SAM" id="SignalP"/>
    </source>
</evidence>
<dbReference type="OrthoDB" id="368476at2"/>
<sequence>MKLHRLLSLTCLTLAVTFAGFSGSASAQGANVLQVATDATFPPMEFTENGARTGFDIDMMNALAKAMGKTVQWTDIDFKGLIPGLIAHRFDVAISAIYITDERAKVVDFTDPYYAGGLVALVKTDSPIKALADLNGKKVSVQVGTKSVNFLRDNYPQVQRVEVEKNQEMFDLVGIGRADAAVTGKPAAYQLAKTRGGFRVISQQLTTEQYGIAVRKDEPELKAALNTALARIKADGTYAAIVHKWFGADAQ</sequence>
<dbReference type="SMART" id="SM00062">
    <property type="entry name" value="PBPb"/>
    <property type="match status" value="1"/>
</dbReference>
<dbReference type="EMBL" id="FNCJ01000002">
    <property type="protein sequence ID" value="SDG11575.1"/>
    <property type="molecule type" value="Genomic_DNA"/>
</dbReference>
<evidence type="ECO:0000259" key="7">
    <source>
        <dbReference type="SMART" id="SM00079"/>
    </source>
</evidence>
<dbReference type="InterPro" id="IPR018313">
    <property type="entry name" value="SBP_3_CS"/>
</dbReference>
<dbReference type="GO" id="GO:0016020">
    <property type="term" value="C:membrane"/>
    <property type="evidence" value="ECO:0007669"/>
    <property type="project" value="InterPro"/>
</dbReference>
<name>A0A1G7RLL2_9BURK</name>
<dbReference type="PANTHER" id="PTHR35936">
    <property type="entry name" value="MEMBRANE-BOUND LYTIC MUREIN TRANSGLYCOSYLASE F"/>
    <property type="match status" value="1"/>
</dbReference>
<evidence type="ECO:0000256" key="2">
    <source>
        <dbReference type="ARBA" id="ARBA00010333"/>
    </source>
</evidence>
<dbReference type="SMART" id="SM00079">
    <property type="entry name" value="PBPe"/>
    <property type="match status" value="1"/>
</dbReference>
<comment type="similarity">
    <text evidence="2 4">Belongs to the bacterial solute-binding protein 3 family.</text>
</comment>
<feature type="signal peptide" evidence="5">
    <location>
        <begin position="1"/>
        <end position="27"/>
    </location>
</feature>
<evidence type="ECO:0000256" key="3">
    <source>
        <dbReference type="ARBA" id="ARBA00022729"/>
    </source>
</evidence>
<dbReference type="RefSeq" id="WP_090682153.1">
    <property type="nucleotide sequence ID" value="NZ_CADERL010000014.1"/>
</dbReference>
<accession>A0A1G7RLL2</accession>
<dbReference type="Pfam" id="PF00497">
    <property type="entry name" value="SBP_bac_3"/>
    <property type="match status" value="1"/>
</dbReference>
<dbReference type="Gene3D" id="3.40.190.10">
    <property type="entry name" value="Periplasmic binding protein-like II"/>
    <property type="match status" value="2"/>
</dbReference>
<proteinExistence type="inferred from homology"/>
<evidence type="ECO:0000259" key="6">
    <source>
        <dbReference type="SMART" id="SM00062"/>
    </source>
</evidence>
<protein>
    <submittedName>
        <fullName evidence="8">Amino acid ABC transporter substrate-binding protein, PAAT family</fullName>
    </submittedName>
</protein>
<feature type="chain" id="PRO_5011752739" evidence="5">
    <location>
        <begin position="28"/>
        <end position="251"/>
    </location>
</feature>
<evidence type="ECO:0000313" key="8">
    <source>
        <dbReference type="EMBL" id="SDG11575.1"/>
    </source>
</evidence>
<comment type="subcellular location">
    <subcellularLocation>
        <location evidence="1">Cell envelope</location>
    </subcellularLocation>
</comment>
<dbReference type="GO" id="GO:0015276">
    <property type="term" value="F:ligand-gated monoatomic ion channel activity"/>
    <property type="evidence" value="ECO:0007669"/>
    <property type="project" value="InterPro"/>
</dbReference>
<dbReference type="SUPFAM" id="SSF53850">
    <property type="entry name" value="Periplasmic binding protein-like II"/>
    <property type="match status" value="1"/>
</dbReference>
<gene>
    <name evidence="8" type="ORF">SAMN05216466_102158</name>
</gene>
<dbReference type="InterPro" id="IPR001638">
    <property type="entry name" value="Solute-binding_3/MltF_N"/>
</dbReference>
<evidence type="ECO:0000256" key="1">
    <source>
        <dbReference type="ARBA" id="ARBA00004196"/>
    </source>
</evidence>
<keyword evidence="3 5" id="KW-0732">Signal</keyword>
<evidence type="ECO:0000313" key="9">
    <source>
        <dbReference type="Proteomes" id="UP000199706"/>
    </source>
</evidence>
<dbReference type="InterPro" id="IPR001320">
    <property type="entry name" value="Iontro_rcpt_C"/>
</dbReference>
<evidence type="ECO:0000256" key="4">
    <source>
        <dbReference type="RuleBase" id="RU003744"/>
    </source>
</evidence>
<organism evidence="8 9">
    <name type="scientific">Paraburkholderia phenazinium</name>
    <dbReference type="NCBI Taxonomy" id="60549"/>
    <lineage>
        <taxon>Bacteria</taxon>
        <taxon>Pseudomonadati</taxon>
        <taxon>Pseudomonadota</taxon>
        <taxon>Betaproteobacteria</taxon>
        <taxon>Burkholderiales</taxon>
        <taxon>Burkholderiaceae</taxon>
        <taxon>Paraburkholderia</taxon>
    </lineage>
</organism>
<dbReference type="AlphaFoldDB" id="A0A1G7RLL2"/>
<dbReference type="Proteomes" id="UP000199706">
    <property type="component" value="Unassembled WGS sequence"/>
</dbReference>
<dbReference type="PROSITE" id="PS01039">
    <property type="entry name" value="SBP_BACTERIAL_3"/>
    <property type="match status" value="1"/>
</dbReference>